<gene>
    <name evidence="5" type="ORF">JCM17846_10070</name>
</gene>
<feature type="region of interest" description="Disordered" evidence="4">
    <location>
        <begin position="12"/>
        <end position="40"/>
    </location>
</feature>
<accession>A0A5A7N6Q5</accession>
<dbReference type="AlphaFoldDB" id="A0A5A7N6Q5"/>
<dbReference type="GO" id="GO:0044780">
    <property type="term" value="P:bacterial-type flagellum assembly"/>
    <property type="evidence" value="ECO:0007669"/>
    <property type="project" value="InterPro"/>
</dbReference>
<evidence type="ECO:0000256" key="2">
    <source>
        <dbReference type="ARBA" id="ARBA00007703"/>
    </source>
</evidence>
<keyword evidence="3" id="KW-1005">Bacterial flagellum biogenesis</keyword>
<dbReference type="InterPro" id="IPR036679">
    <property type="entry name" value="FlgN-like_sf"/>
</dbReference>
<organism evidence="5 6">
    <name type="scientific">Iodidimonas nitroreducens</name>
    <dbReference type="NCBI Taxonomy" id="1236968"/>
    <lineage>
        <taxon>Bacteria</taxon>
        <taxon>Pseudomonadati</taxon>
        <taxon>Pseudomonadota</taxon>
        <taxon>Alphaproteobacteria</taxon>
        <taxon>Iodidimonadales</taxon>
        <taxon>Iodidimonadaceae</taxon>
        <taxon>Iodidimonas</taxon>
    </lineage>
</organism>
<comment type="similarity">
    <text evidence="2">Belongs to the FlgN family.</text>
</comment>
<dbReference type="Proteomes" id="UP000324996">
    <property type="component" value="Unassembled WGS sequence"/>
</dbReference>
<dbReference type="SUPFAM" id="SSF140566">
    <property type="entry name" value="FlgN-like"/>
    <property type="match status" value="1"/>
</dbReference>
<reference evidence="5 6" key="1">
    <citation type="submission" date="2019-09" db="EMBL/GenBank/DDBJ databases">
        <title>NBRP : Genome information of microbial organism related human and environment.</title>
        <authorList>
            <person name="Hattori M."/>
            <person name="Oshima K."/>
            <person name="Inaba H."/>
            <person name="Suda W."/>
            <person name="Sakamoto M."/>
            <person name="Iino T."/>
            <person name="Kitahara M."/>
            <person name="Oshida Y."/>
            <person name="Iida T."/>
            <person name="Kudo T."/>
            <person name="Itoh T."/>
            <person name="Ohkuma M."/>
        </authorList>
    </citation>
    <scope>NUCLEOTIDE SEQUENCE [LARGE SCALE GENOMIC DNA]</scope>
    <source>
        <strain evidence="5 6">Q-1</strain>
    </source>
</reference>
<dbReference type="RefSeq" id="WP_042083036.1">
    <property type="nucleotide sequence ID" value="NZ_BKCN01000003.1"/>
</dbReference>
<dbReference type="Pfam" id="PF05130">
    <property type="entry name" value="FlgN"/>
    <property type="match status" value="1"/>
</dbReference>
<dbReference type="Gene3D" id="1.20.58.300">
    <property type="entry name" value="FlgN-like"/>
    <property type="match status" value="1"/>
</dbReference>
<evidence type="ECO:0000313" key="5">
    <source>
        <dbReference type="EMBL" id="GER03325.1"/>
    </source>
</evidence>
<evidence type="ECO:0008006" key="7">
    <source>
        <dbReference type="Google" id="ProtNLM"/>
    </source>
</evidence>
<feature type="compositionally biased region" description="Polar residues" evidence="4">
    <location>
        <begin position="163"/>
        <end position="176"/>
    </location>
</feature>
<name>A0A5A7N6Q5_9PROT</name>
<dbReference type="EMBL" id="BKCN01000003">
    <property type="protein sequence ID" value="GER03325.1"/>
    <property type="molecule type" value="Genomic_DNA"/>
</dbReference>
<feature type="region of interest" description="Disordered" evidence="4">
    <location>
        <begin position="155"/>
        <end position="176"/>
    </location>
</feature>
<comment type="caution">
    <text evidence="5">The sequence shown here is derived from an EMBL/GenBank/DDBJ whole genome shotgun (WGS) entry which is preliminary data.</text>
</comment>
<evidence type="ECO:0000256" key="1">
    <source>
        <dbReference type="ARBA" id="ARBA00002397"/>
    </source>
</evidence>
<evidence type="ECO:0000256" key="4">
    <source>
        <dbReference type="SAM" id="MobiDB-lite"/>
    </source>
</evidence>
<evidence type="ECO:0000313" key="6">
    <source>
        <dbReference type="Proteomes" id="UP000324996"/>
    </source>
</evidence>
<dbReference type="InterPro" id="IPR007809">
    <property type="entry name" value="FlgN-like"/>
</dbReference>
<evidence type="ECO:0000256" key="3">
    <source>
        <dbReference type="ARBA" id="ARBA00022795"/>
    </source>
</evidence>
<keyword evidence="6" id="KW-1185">Reference proteome</keyword>
<proteinExistence type="inferred from homology"/>
<protein>
    <recommendedName>
        <fullName evidence="7">Flagellar protein FlgN</fullName>
    </recommendedName>
</protein>
<sequence>MMMGLRSILKDFTGKKPEAQDAPAVEPTLSDGSEGEDDQNISEHEAAFIKNMDQLIAVLEQEGSYLAAGRIDSLTGLQSEKEKALDQLIAAAKSFRESADTAGWTVSEQLLKKAGQCDQLAQECKHKLEAHKHAVLHLHSCFMMALEKSHADGTYAKDGTLSRPGNLSQKGLNTRL</sequence>
<comment type="function">
    <text evidence="1">Required for the efficient initiation of filament assembly.</text>
</comment>